<gene>
    <name evidence="3" type="ORF">KR50_11240</name>
</gene>
<dbReference type="SUPFAM" id="SSF55073">
    <property type="entry name" value="Nucleotide cyclase"/>
    <property type="match status" value="1"/>
</dbReference>
<comment type="similarity">
    <text evidence="1">Belongs to the adenylyl cyclase class-3 family.</text>
</comment>
<dbReference type="InterPro" id="IPR050697">
    <property type="entry name" value="Adenylyl/Guanylyl_Cyclase_3/4"/>
</dbReference>
<dbReference type="GO" id="GO:0035556">
    <property type="term" value="P:intracellular signal transduction"/>
    <property type="evidence" value="ECO:0007669"/>
    <property type="project" value="InterPro"/>
</dbReference>
<reference evidence="3 4" key="1">
    <citation type="submission" date="2015-01" db="EMBL/GenBank/DDBJ databases">
        <title>Jeotgalibacillus campisalis genome sequencing.</title>
        <authorList>
            <person name="Goh K.M."/>
            <person name="Chan K.-G."/>
            <person name="Yaakop A.S."/>
            <person name="Ee R."/>
            <person name="Gan H.M."/>
            <person name="Chan C.S."/>
        </authorList>
    </citation>
    <scope>NUCLEOTIDE SEQUENCE [LARGE SCALE GENOMIC DNA]</scope>
    <source>
        <strain evidence="3 4">SF-57</strain>
    </source>
</reference>
<dbReference type="Gene3D" id="3.30.70.1230">
    <property type="entry name" value="Nucleotide cyclase"/>
    <property type="match status" value="1"/>
</dbReference>
<protein>
    <recommendedName>
        <fullName evidence="2">Guanylate cyclase domain-containing protein</fullName>
    </recommendedName>
</protein>
<evidence type="ECO:0000256" key="1">
    <source>
        <dbReference type="ARBA" id="ARBA00005381"/>
    </source>
</evidence>
<evidence type="ECO:0000313" key="4">
    <source>
        <dbReference type="Proteomes" id="UP000031972"/>
    </source>
</evidence>
<dbReference type="Pfam" id="PF19363">
    <property type="entry name" value="DUF5939"/>
    <property type="match status" value="1"/>
</dbReference>
<dbReference type="InterPro" id="IPR045983">
    <property type="entry name" value="GUC-dom-containing_N"/>
</dbReference>
<sequence>MVKDKMYVFKKIYPLSREKVWELLSNTEHLNRVSGLFSVHFSPAQFLDGTMFRWAEAKTMGIVPLRWREFPFEWIKEEVYSIERIYEKGPIKRLLWSIECVDHRLGDGTTGTKVIGRATFTPASIAGYAAIPLAGIRPIKRIMNYVDLYLASYKGEVSKQLPQVQKSFHLDQDRLLLICNELLDEMYSAHLVQLLKDHLVLSGDDEVLQMKPYSLADKWNEDREQVLALCLHATQKGLLTQSWSLMCPNCRVPKVAVSTLSSVSSQVHCDLCGVDFKTNFDRYIEMRFSVHPAVRKAVDQSYCMGGPMTSPHITAQHRIKPFELKKVRIPPFKKEMRLRVLKHNKMVYHHQKSSDAALKFGHDGWNRKEMHFPSFGGLIEMQNLTENEIIVVFEETSWDETAATAKNVTSLQLFRDLFSTEVLSPEQQIGIESLTVLFSDLQGSTSLYQMIGDAMAYRQVDEHFSYLKQHISKNKGAVIKTIGDSVMAVFNRSDDALSASLSIQAEIESYNKEKNTSLTIKLGLFTGPTIAVNANDLLDYFGHTVNVAARIQQQSEGNDIILSNSEWQMLAPSITHFQYDLSQMNTQLNGIQQEISLVQLKNITCIKSSKDAAGLSMMNHTGMPV</sequence>
<dbReference type="InterPro" id="IPR001054">
    <property type="entry name" value="A/G_cyclase"/>
</dbReference>
<dbReference type="PANTHER" id="PTHR43081:SF19">
    <property type="entry name" value="PH-SENSITIVE ADENYLATE CYCLASE RV1264"/>
    <property type="match status" value="1"/>
</dbReference>
<dbReference type="CDD" id="cd07302">
    <property type="entry name" value="CHD"/>
    <property type="match status" value="1"/>
</dbReference>
<dbReference type="PROSITE" id="PS50125">
    <property type="entry name" value="GUANYLATE_CYCLASE_2"/>
    <property type="match status" value="1"/>
</dbReference>
<proteinExistence type="inferred from homology"/>
<dbReference type="PATRIC" id="fig|220754.4.peg.1145"/>
<dbReference type="OrthoDB" id="9801841at2"/>
<dbReference type="EMBL" id="JXRR01000010">
    <property type="protein sequence ID" value="KIL49089.1"/>
    <property type="molecule type" value="Genomic_DNA"/>
</dbReference>
<dbReference type="CDD" id="cd07812">
    <property type="entry name" value="SRPBCC"/>
    <property type="match status" value="1"/>
</dbReference>
<dbReference type="AlphaFoldDB" id="A0A0C2S4Z9"/>
<comment type="caution">
    <text evidence="3">The sequence shown here is derived from an EMBL/GenBank/DDBJ whole genome shotgun (WGS) entry which is preliminary data.</text>
</comment>
<accession>A0A0C2S4Z9</accession>
<dbReference type="GO" id="GO:0006171">
    <property type="term" value="P:cAMP biosynthetic process"/>
    <property type="evidence" value="ECO:0007669"/>
    <property type="project" value="TreeGrafter"/>
</dbReference>
<dbReference type="RefSeq" id="WP_052476810.1">
    <property type="nucleotide sequence ID" value="NZ_JXRR01000010.1"/>
</dbReference>
<evidence type="ECO:0000313" key="3">
    <source>
        <dbReference type="EMBL" id="KIL49089.1"/>
    </source>
</evidence>
<dbReference type="SMART" id="SM00044">
    <property type="entry name" value="CYCc"/>
    <property type="match status" value="1"/>
</dbReference>
<name>A0A0C2S4Z9_9BACL</name>
<dbReference type="Proteomes" id="UP000031972">
    <property type="component" value="Unassembled WGS sequence"/>
</dbReference>
<organism evidence="3 4">
    <name type="scientific">Jeotgalibacillus campisalis</name>
    <dbReference type="NCBI Taxonomy" id="220754"/>
    <lineage>
        <taxon>Bacteria</taxon>
        <taxon>Bacillati</taxon>
        <taxon>Bacillota</taxon>
        <taxon>Bacilli</taxon>
        <taxon>Bacillales</taxon>
        <taxon>Caryophanaceae</taxon>
        <taxon>Jeotgalibacillus</taxon>
    </lineage>
</organism>
<keyword evidence="4" id="KW-1185">Reference proteome</keyword>
<dbReference type="InterPro" id="IPR029787">
    <property type="entry name" value="Nucleotide_cyclase"/>
</dbReference>
<feature type="domain" description="Guanylate cyclase" evidence="2">
    <location>
        <begin position="435"/>
        <end position="552"/>
    </location>
</feature>
<dbReference type="Pfam" id="PF00211">
    <property type="entry name" value="Guanylate_cyc"/>
    <property type="match status" value="1"/>
</dbReference>
<evidence type="ECO:0000259" key="2">
    <source>
        <dbReference type="PROSITE" id="PS50125"/>
    </source>
</evidence>
<dbReference type="GO" id="GO:0004016">
    <property type="term" value="F:adenylate cyclase activity"/>
    <property type="evidence" value="ECO:0007669"/>
    <property type="project" value="UniProtKB-ARBA"/>
</dbReference>
<dbReference type="PANTHER" id="PTHR43081">
    <property type="entry name" value="ADENYLATE CYCLASE, TERMINAL-DIFFERENTIATION SPECIFIC-RELATED"/>
    <property type="match status" value="1"/>
</dbReference>